<feature type="region of interest" description="Disordered" evidence="1">
    <location>
        <begin position="53"/>
        <end position="150"/>
    </location>
</feature>
<evidence type="ECO:0000313" key="4">
    <source>
        <dbReference type="Proteomes" id="UP000005408"/>
    </source>
</evidence>
<evidence type="ECO:0000256" key="1">
    <source>
        <dbReference type="SAM" id="MobiDB-lite"/>
    </source>
</evidence>
<proteinExistence type="predicted"/>
<evidence type="ECO:0000259" key="2">
    <source>
        <dbReference type="Pfam" id="PF10551"/>
    </source>
</evidence>
<dbReference type="EnsemblMetazoa" id="G3687.1">
    <property type="protein sequence ID" value="G3687.1:cds"/>
    <property type="gene ID" value="G3687"/>
</dbReference>
<feature type="compositionally biased region" description="Acidic residues" evidence="1">
    <location>
        <begin position="93"/>
        <end position="119"/>
    </location>
</feature>
<name>A0A8W8MYX2_MAGGI</name>
<dbReference type="PANTHER" id="PTHR47160">
    <property type="entry name" value="PUTATIVE-RELATED"/>
    <property type="match status" value="1"/>
</dbReference>
<feature type="domain" description="MULE transposase" evidence="2">
    <location>
        <begin position="287"/>
        <end position="385"/>
    </location>
</feature>
<feature type="compositionally biased region" description="Low complexity" evidence="1">
    <location>
        <begin position="80"/>
        <end position="92"/>
    </location>
</feature>
<feature type="compositionally biased region" description="Low complexity" evidence="1">
    <location>
        <begin position="53"/>
        <end position="72"/>
    </location>
</feature>
<dbReference type="Pfam" id="PF10551">
    <property type="entry name" value="MULE"/>
    <property type="match status" value="1"/>
</dbReference>
<evidence type="ECO:0000313" key="3">
    <source>
        <dbReference type="EnsemblMetazoa" id="G3687.1:cds"/>
    </source>
</evidence>
<dbReference type="InterPro" id="IPR018289">
    <property type="entry name" value="MULE_transposase_dom"/>
</dbReference>
<organism evidence="3 4">
    <name type="scientific">Magallana gigas</name>
    <name type="common">Pacific oyster</name>
    <name type="synonym">Crassostrea gigas</name>
    <dbReference type="NCBI Taxonomy" id="29159"/>
    <lineage>
        <taxon>Eukaryota</taxon>
        <taxon>Metazoa</taxon>
        <taxon>Spiralia</taxon>
        <taxon>Lophotrochozoa</taxon>
        <taxon>Mollusca</taxon>
        <taxon>Bivalvia</taxon>
        <taxon>Autobranchia</taxon>
        <taxon>Pteriomorphia</taxon>
        <taxon>Ostreida</taxon>
        <taxon>Ostreoidea</taxon>
        <taxon>Ostreidae</taxon>
        <taxon>Magallana</taxon>
    </lineage>
</organism>
<keyword evidence="4" id="KW-1185">Reference proteome</keyword>
<protein>
    <recommendedName>
        <fullName evidence="2">MULE transposase domain-containing protein</fullName>
    </recommendedName>
</protein>
<dbReference type="PANTHER" id="PTHR47160:SF10">
    <property type="entry name" value="MULE TRANSPOSASE DOMAIN-CONTAINING PROTEIN"/>
    <property type="match status" value="1"/>
</dbReference>
<dbReference type="AlphaFoldDB" id="A0A8W8MYX2"/>
<sequence length="550" mass="62724">MSGLWTEDGSSCKVLYWGYIYGVHQKQYNAAKHGREEIHWFCRPCEDRYWPNPADAPAADAPVPDADPADAPAPDDDPADAPAPDADPADAPAPDDDPADAPAPDDDPADAPAPDDDPLEGSFDVGHRRASIHPEPMDTSLNAEPELPDDILPDDGVINYKILEKGSKRGGRLLIASNGYTFGVKVKERVSAQPHSRAGGVVTDVVTSVIAEEQRFLAPKQSLLKRTANKFRSANTPREPTDLDFELDVDFLQCEDFLVDDVRVGDQRHLIFATPFQRNLLRHSKRWFMDGTFKVVKDPFKRSGQLLSIHSFILQDGRRKQLPLAFVLMSRKTEEDYVAVLQALVDRLEETSVEEFMVDYEVGAWLAIRRVFPTVAIKGCIFHWTQAVWRHVQYLGLARAYKDQQAVHNYIRQLLSLPFLPAQQIPETFHHLRGRATTPQLRDLVDYIDRQWFRHRVFRVQDWSVFRRTVRTNNDVEGWHNRLNTMARHGGVPFYKLVLQLRQEAEVVDVAVRSADLERESNRVYTALEKRIQKAWDEYMEGAWITSHFL</sequence>
<dbReference type="Proteomes" id="UP000005408">
    <property type="component" value="Unassembled WGS sequence"/>
</dbReference>
<reference evidence="3" key="1">
    <citation type="submission" date="2022-08" db="UniProtKB">
        <authorList>
            <consortium name="EnsemblMetazoa"/>
        </authorList>
    </citation>
    <scope>IDENTIFICATION</scope>
    <source>
        <strain evidence="3">05x7-T-G4-1.051#20</strain>
    </source>
</reference>
<accession>A0A8W8MYX2</accession>